<keyword evidence="11" id="KW-1185">Reference proteome</keyword>
<evidence type="ECO:0000256" key="4">
    <source>
        <dbReference type="ARBA" id="ARBA00023064"/>
    </source>
</evidence>
<dbReference type="Pfam" id="PF00393">
    <property type="entry name" value="6PGD"/>
    <property type="match status" value="1"/>
</dbReference>
<evidence type="ECO:0000256" key="3">
    <source>
        <dbReference type="ARBA" id="ARBA00023002"/>
    </source>
</evidence>
<dbReference type="AlphaFoldDB" id="A0A084B544"/>
<keyword evidence="3 6" id="KW-0560">Oxidoreductase</keyword>
<name>A0A084B544_STACB</name>
<evidence type="ECO:0000256" key="5">
    <source>
        <dbReference type="ARBA" id="ARBA00023126"/>
    </source>
</evidence>
<dbReference type="EC" id="1.1.1.44" evidence="6"/>
<evidence type="ECO:0000313" key="11">
    <source>
        <dbReference type="Proteomes" id="UP000028045"/>
    </source>
</evidence>
<gene>
    <name evidence="10" type="ORF">S7711_09170</name>
</gene>
<evidence type="ECO:0000256" key="1">
    <source>
        <dbReference type="ARBA" id="ARBA00004874"/>
    </source>
</evidence>
<comment type="catalytic activity">
    <reaction evidence="6">
        <text>6-phospho-D-gluconate + NADP(+) = D-ribulose 5-phosphate + CO2 + NADPH</text>
        <dbReference type="Rhea" id="RHEA:10116"/>
        <dbReference type="ChEBI" id="CHEBI:16526"/>
        <dbReference type="ChEBI" id="CHEBI:57783"/>
        <dbReference type="ChEBI" id="CHEBI:58121"/>
        <dbReference type="ChEBI" id="CHEBI:58349"/>
        <dbReference type="ChEBI" id="CHEBI:58759"/>
        <dbReference type="EC" id="1.1.1.44"/>
    </reaction>
</comment>
<dbReference type="InterPro" id="IPR006113">
    <property type="entry name" value="6PGDH_Gnd/GntZ"/>
</dbReference>
<organism evidence="10 11">
    <name type="scientific">Stachybotrys chartarum (strain CBS 109288 / IBT 7711)</name>
    <name type="common">Toxic black mold</name>
    <name type="synonym">Stilbospora chartarum</name>
    <dbReference type="NCBI Taxonomy" id="1280523"/>
    <lineage>
        <taxon>Eukaryota</taxon>
        <taxon>Fungi</taxon>
        <taxon>Dikarya</taxon>
        <taxon>Ascomycota</taxon>
        <taxon>Pezizomycotina</taxon>
        <taxon>Sordariomycetes</taxon>
        <taxon>Hypocreomycetidae</taxon>
        <taxon>Hypocreales</taxon>
        <taxon>Stachybotryaceae</taxon>
        <taxon>Stachybotrys</taxon>
    </lineage>
</organism>
<feature type="compositionally biased region" description="Basic and acidic residues" evidence="8">
    <location>
        <begin position="465"/>
        <end position="479"/>
    </location>
</feature>
<dbReference type="InterPro" id="IPR006115">
    <property type="entry name" value="6PGDH_NADP-bd"/>
</dbReference>
<evidence type="ECO:0000256" key="6">
    <source>
        <dbReference type="PIRNR" id="PIRNR000109"/>
    </source>
</evidence>
<dbReference type="GO" id="GO:0019521">
    <property type="term" value="P:D-gluconate metabolic process"/>
    <property type="evidence" value="ECO:0007669"/>
    <property type="project" value="UniProtKB-KW"/>
</dbReference>
<feature type="active site" description="Proton acceptor" evidence="7">
    <location>
        <position position="168"/>
    </location>
</feature>
<sequence length="479" mass="53172">MAVANPQKIGMVGTGSMGSGMALLFAEHDCTVFFYDPNEKNVDKLMQDAKNIRIDKKIIAKESYKAICQAGMKEHLSKGDILVDCANEHFANTERRQRELDPNGVKYIGCGVSGGYQSARSGPSFSPGGDREALEKIMPFLERLAAKDNKGRPCVRPVGPGGSGHYVKMVHNGIEQGMMSVMAEVWSLLSRGLGLSHEEIGKIFRSWDKDGPLHDCFLVSIGADIMTTKNDAGVYVLDQIRDKVAQDVDESELTGNWSCEEIMSLHVPAATIVSAHMFRYASAFAEQRGSSKAASGRTDETENINTCSKDEFTKLVHRATYFCFLSCFAEGLDLIRAKDKKENWNLNYRNILQLWRGGCIIQADGIVDLLDDMYQDPIHDPDTIMANASIDKELNENLSAVKCVVLKAIQADLSVPAISQSLEHYKYTVSTTLPTQFMEAQLDYFGNHKFDTWKEPPGKPKTGQHHFEWKPAKGTSDEH</sequence>
<comment type="similarity">
    <text evidence="2 6">Belongs to the 6-phosphogluconate dehydrogenase family.</text>
</comment>
<feature type="active site" description="Proton donor" evidence="7">
    <location>
        <position position="175"/>
    </location>
</feature>
<dbReference type="GO" id="GO:0004616">
    <property type="term" value="F:phosphogluconate dehydrogenase (decarboxylating) activity"/>
    <property type="evidence" value="ECO:0007669"/>
    <property type="project" value="UniProtKB-EC"/>
</dbReference>
<keyword evidence="6" id="KW-0521">NADP</keyword>
<feature type="domain" description="6-phosphogluconate dehydrogenase C-terminal" evidence="9">
    <location>
        <begin position="164"/>
        <end position="470"/>
    </location>
</feature>
<evidence type="ECO:0000256" key="7">
    <source>
        <dbReference type="PIRSR" id="PIRSR000109-1"/>
    </source>
</evidence>
<evidence type="ECO:0000256" key="8">
    <source>
        <dbReference type="SAM" id="MobiDB-lite"/>
    </source>
</evidence>
<dbReference type="Proteomes" id="UP000028045">
    <property type="component" value="Unassembled WGS sequence"/>
</dbReference>
<dbReference type="InterPro" id="IPR036291">
    <property type="entry name" value="NAD(P)-bd_dom_sf"/>
</dbReference>
<dbReference type="SUPFAM" id="SSF48179">
    <property type="entry name" value="6-phosphogluconate dehydrogenase C-terminal domain-like"/>
    <property type="match status" value="1"/>
</dbReference>
<dbReference type="UniPathway" id="UPA00115">
    <property type="reaction ID" value="UER00410"/>
</dbReference>
<dbReference type="InterPro" id="IPR013328">
    <property type="entry name" value="6PGD_dom2"/>
</dbReference>
<dbReference type="GO" id="GO:0006098">
    <property type="term" value="P:pentose-phosphate shunt"/>
    <property type="evidence" value="ECO:0007669"/>
    <property type="project" value="UniProtKB-UniPathway"/>
</dbReference>
<reference evidence="10 11" key="1">
    <citation type="journal article" date="2014" name="BMC Genomics">
        <title>Comparative genome sequencing reveals chemotype-specific gene clusters in the toxigenic black mold Stachybotrys.</title>
        <authorList>
            <person name="Semeiks J."/>
            <person name="Borek D."/>
            <person name="Otwinowski Z."/>
            <person name="Grishin N.V."/>
        </authorList>
    </citation>
    <scope>NUCLEOTIDE SEQUENCE [LARGE SCALE GENOMIC DNA]</scope>
    <source>
        <strain evidence="11">CBS 109288 / IBT 7711</strain>
    </source>
</reference>
<evidence type="ECO:0000256" key="2">
    <source>
        <dbReference type="ARBA" id="ARBA00008419"/>
    </source>
</evidence>
<dbReference type="InterPro" id="IPR006114">
    <property type="entry name" value="6PGDH_C"/>
</dbReference>
<proteinExistence type="inferred from homology"/>
<dbReference type="Pfam" id="PF03446">
    <property type="entry name" value="NAD_binding_2"/>
    <property type="match status" value="1"/>
</dbReference>
<dbReference type="InterPro" id="IPR008927">
    <property type="entry name" value="6-PGluconate_DH-like_C_sf"/>
</dbReference>
<dbReference type="SMART" id="SM01350">
    <property type="entry name" value="6PGD"/>
    <property type="match status" value="1"/>
</dbReference>
<comment type="pathway">
    <text evidence="1 6">Carbohydrate degradation; pentose phosphate pathway; D-ribulose 5-phosphate from D-glucose 6-phosphate (oxidative stage): step 3/3.</text>
</comment>
<dbReference type="SUPFAM" id="SSF51735">
    <property type="entry name" value="NAD(P)-binding Rossmann-fold domains"/>
    <property type="match status" value="1"/>
</dbReference>
<accession>A0A084B544</accession>
<dbReference type="PIRSF" id="PIRSF000109">
    <property type="entry name" value="6PGD"/>
    <property type="match status" value="1"/>
</dbReference>
<dbReference type="PANTHER" id="PTHR11811">
    <property type="entry name" value="6-PHOSPHOGLUCONATE DEHYDROGENASE"/>
    <property type="match status" value="1"/>
</dbReference>
<evidence type="ECO:0000259" key="9">
    <source>
        <dbReference type="SMART" id="SM01350"/>
    </source>
</evidence>
<dbReference type="HOGENOM" id="CLU_024540_4_0_1"/>
<evidence type="ECO:0000313" key="10">
    <source>
        <dbReference type="EMBL" id="KEY72673.1"/>
    </source>
</evidence>
<dbReference type="EMBL" id="KL648039">
    <property type="protein sequence ID" value="KEY72673.1"/>
    <property type="molecule type" value="Genomic_DNA"/>
</dbReference>
<keyword evidence="4" id="KW-0311">Gluconate utilization</keyword>
<dbReference type="Gene3D" id="1.10.1040.10">
    <property type="entry name" value="N-(1-d-carboxylethyl)-l-norvaline Dehydrogenase, domain 2"/>
    <property type="match status" value="1"/>
</dbReference>
<dbReference type="GO" id="GO:0050661">
    <property type="term" value="F:NADP binding"/>
    <property type="evidence" value="ECO:0007669"/>
    <property type="project" value="InterPro"/>
</dbReference>
<dbReference type="InterPro" id="IPR006183">
    <property type="entry name" value="Pgluconate_DH"/>
</dbReference>
<dbReference type="Gene3D" id="3.40.50.720">
    <property type="entry name" value="NAD(P)-binding Rossmann-like Domain"/>
    <property type="match status" value="1"/>
</dbReference>
<dbReference type="OrthoDB" id="434986at2759"/>
<feature type="region of interest" description="Disordered" evidence="8">
    <location>
        <begin position="453"/>
        <end position="479"/>
    </location>
</feature>
<keyword evidence="5 6" id="KW-0570">Pentose shunt</keyword>
<comment type="function">
    <text evidence="6">Catalyzes the oxidative decarboxylation of 6-phosphogluconate to ribulose 5-phosphate and CO(2), with concomitant reduction of NADP to NADPH.</text>
</comment>
<comment type="subunit">
    <text evidence="6">Homodimer.</text>
</comment>
<protein>
    <recommendedName>
        <fullName evidence="6">6-phosphogluconate dehydrogenase, decarboxylating</fullName>
        <ecNumber evidence="6">1.1.1.44</ecNumber>
    </recommendedName>
</protein>